<reference evidence="1 2" key="1">
    <citation type="submission" date="2013-08" db="EMBL/GenBank/DDBJ databases">
        <authorList>
            <person name="Weinstock G."/>
            <person name="Sodergren E."/>
            <person name="Wylie T."/>
            <person name="Fulton L."/>
            <person name="Fulton R."/>
            <person name="Fronick C."/>
            <person name="O'Laughlin M."/>
            <person name="Godfrey J."/>
            <person name="Miner T."/>
            <person name="Herter B."/>
            <person name="Appelbaum E."/>
            <person name="Cordes M."/>
            <person name="Lek S."/>
            <person name="Wollam A."/>
            <person name="Pepin K.H."/>
            <person name="Palsikar V.B."/>
            <person name="Mitreva M."/>
            <person name="Wilson R.K."/>
        </authorList>
    </citation>
    <scope>NUCLEOTIDE SEQUENCE [LARGE SCALE GENOMIC DNA]</scope>
    <source>
        <strain evidence="1 2">ATCC 15930</strain>
    </source>
</reference>
<dbReference type="HOGENOM" id="CLU_1347916_0_0_10"/>
<dbReference type="RefSeq" id="WP_018967566.1">
    <property type="nucleotide sequence ID" value="NZ_KB899215.1"/>
</dbReference>
<dbReference type="Proteomes" id="UP000027442">
    <property type="component" value="Unassembled WGS sequence"/>
</dbReference>
<gene>
    <name evidence="1" type="ORF">HMPREF1991_03202</name>
</gene>
<proteinExistence type="predicted"/>
<evidence type="ECO:0000313" key="2">
    <source>
        <dbReference type="Proteomes" id="UP000027442"/>
    </source>
</evidence>
<evidence type="ECO:0000313" key="1">
    <source>
        <dbReference type="EMBL" id="KDR50760.1"/>
    </source>
</evidence>
<dbReference type="EMBL" id="JNGW01000140">
    <property type="protein sequence ID" value="KDR50760.1"/>
    <property type="molecule type" value="Genomic_DNA"/>
</dbReference>
<dbReference type="AlphaFoldDB" id="A0A069QDA0"/>
<accession>A0A069QDA0</accession>
<dbReference type="PATRIC" id="fig|1122985.7.peg.3317"/>
<keyword evidence="2" id="KW-1185">Reference proteome</keyword>
<comment type="caution">
    <text evidence="1">The sequence shown here is derived from an EMBL/GenBank/DDBJ whole genome shotgun (WGS) entry which is preliminary data.</text>
</comment>
<sequence length="203" mass="24000">MRRSVLLLFLWALVLVANVSCTSKSKERAEFQDSIVVFFRPVYSSKIVSTKELIMMSTKAPIYDTLFVESRDYNSIKSFVENKKEIRSDIKGIPEVYLKTKSGIVFLTQFNPLAVDIDGRPIAITIEMAYRINTCSKMYNYYTKEEISWDTLFRKYCLPKDYHYYYDKYYQEFKNNGPKLDSIFIAKKRGIKLWLIERENNSK</sequence>
<organism evidence="1 2">
    <name type="scientific">Hoylesella loescheii DSM 19665 = JCM 12249 = ATCC 15930</name>
    <dbReference type="NCBI Taxonomy" id="1122985"/>
    <lineage>
        <taxon>Bacteria</taxon>
        <taxon>Pseudomonadati</taxon>
        <taxon>Bacteroidota</taxon>
        <taxon>Bacteroidia</taxon>
        <taxon>Bacteroidales</taxon>
        <taxon>Prevotellaceae</taxon>
        <taxon>Hoylesella</taxon>
    </lineage>
</organism>
<protein>
    <submittedName>
        <fullName evidence="1">Uncharacterized protein</fullName>
    </submittedName>
</protein>
<name>A0A069QDA0_HOYLO</name>